<evidence type="ECO:0000256" key="3">
    <source>
        <dbReference type="ARBA" id="ARBA00022801"/>
    </source>
</evidence>
<sequence>MRFPQLGVQKDPRFNKEVDIKTGYRTHSICCMPILNKDNVVIGVAQIINKKTGTHEFTNKDLIVFRNYLIFCGIGLSNAQLFELSIQEFKKNQSKSYAIMSLQNTIKSITSLKKLTINPTQNNEHHSSSSTTLNCQQISHYSLEKEFNYNHRNDNQEYTSSLLHRLKLLVTLARNLFREQSDLEHLIRKITVESQGLLQCTRCCVYILESPASKPEEVRFSKGFDMIYEQEFKVTTNDFLDNSRYAKIAYHVATSMETVNLSDIGNDATFTNLLTAQGDDNFILKNILCIPIFDKDGKVIGVAQMMNKINGRVFTDEDVAIIEAFSIFCGLGINNTQMYENVMRLTCKQKVAFEVLSYHVTASDEDLSRITSVQLPDANQLRLYSWDFNDMILTDDETVLASVRMFAELDLMKKLQIPHDTGGMNVCMNDLERLGLLVACLSHDLDHRGTNNAFQAKVDAPLAKLYSTSTLEHHHFDQCIMIVNSEGNNIFQSLSADDYKTVIKYIESAILSTDLALYFR</sequence>
<dbReference type="Proteomes" id="UP000663829">
    <property type="component" value="Unassembled WGS sequence"/>
</dbReference>
<gene>
    <name evidence="7" type="ORF">GPM918_LOCUS13787</name>
    <name evidence="8" type="ORF">SRO942_LOCUS13784</name>
</gene>
<evidence type="ECO:0000313" key="9">
    <source>
        <dbReference type="Proteomes" id="UP000663829"/>
    </source>
</evidence>
<comment type="caution">
    <text evidence="7">The sequence shown here is derived from an EMBL/GenBank/DDBJ whole genome shotgun (WGS) entry which is preliminary data.</text>
</comment>
<keyword evidence="9" id="KW-1185">Reference proteome</keyword>
<keyword evidence="3 5" id="KW-0378">Hydrolase</keyword>
<dbReference type="CDD" id="cd00077">
    <property type="entry name" value="HDc"/>
    <property type="match status" value="1"/>
</dbReference>
<dbReference type="InterPro" id="IPR023174">
    <property type="entry name" value="PDEase_CS"/>
</dbReference>
<dbReference type="Pfam" id="PF01590">
    <property type="entry name" value="GAF"/>
    <property type="match status" value="2"/>
</dbReference>
<feature type="binding site" evidence="4">
    <location>
        <position position="444"/>
    </location>
    <ligand>
        <name>Zn(2+)</name>
        <dbReference type="ChEBI" id="CHEBI:29105"/>
        <label>1</label>
    </ligand>
</feature>
<name>A0A814GV23_9BILA</name>
<dbReference type="PRINTS" id="PR00387">
    <property type="entry name" value="PDIESTERASE1"/>
</dbReference>
<dbReference type="GO" id="GO:0046872">
    <property type="term" value="F:metal ion binding"/>
    <property type="evidence" value="ECO:0007669"/>
    <property type="project" value="UniProtKB-KW"/>
</dbReference>
<dbReference type="Proteomes" id="UP000681722">
    <property type="component" value="Unassembled WGS sequence"/>
</dbReference>
<dbReference type="AlphaFoldDB" id="A0A814GV23"/>
<dbReference type="PROSITE" id="PS51845">
    <property type="entry name" value="PDEASE_I_2"/>
    <property type="match status" value="1"/>
</dbReference>
<evidence type="ECO:0000256" key="4">
    <source>
        <dbReference type="PIRSR" id="PIRSR623088-3"/>
    </source>
</evidence>
<proteinExistence type="inferred from homology"/>
<reference evidence="7" key="1">
    <citation type="submission" date="2021-02" db="EMBL/GenBank/DDBJ databases">
        <authorList>
            <person name="Nowell W R."/>
        </authorList>
    </citation>
    <scope>NUCLEOTIDE SEQUENCE</scope>
</reference>
<evidence type="ECO:0000313" key="8">
    <source>
        <dbReference type="EMBL" id="CAF3772953.1"/>
    </source>
</evidence>
<evidence type="ECO:0000256" key="1">
    <source>
        <dbReference type="ARBA" id="ARBA00022535"/>
    </source>
</evidence>
<dbReference type="EMBL" id="CAJNOQ010003224">
    <property type="protein sequence ID" value="CAF1001591.1"/>
    <property type="molecule type" value="Genomic_DNA"/>
</dbReference>
<comment type="cofactor">
    <cofactor evidence="5">
        <name>a divalent metal cation</name>
        <dbReference type="ChEBI" id="CHEBI:60240"/>
    </cofactor>
    <text evidence="5">Binds 2 divalent metal cations per subunit. Site 1 may preferentially bind zinc ions, while site 2 has a preference for magnesium and/or manganese ions.</text>
</comment>
<dbReference type="EMBL" id="CAJOBC010003223">
    <property type="protein sequence ID" value="CAF3772953.1"/>
    <property type="molecule type" value="Genomic_DNA"/>
</dbReference>
<dbReference type="Pfam" id="PF00233">
    <property type="entry name" value="PDEase_I"/>
    <property type="match status" value="1"/>
</dbReference>
<protein>
    <recommendedName>
        <fullName evidence="5">Phosphodiesterase</fullName>
        <ecNumber evidence="5">3.1.4.-</ecNumber>
    </recommendedName>
</protein>
<dbReference type="InterPro" id="IPR029016">
    <property type="entry name" value="GAF-like_dom_sf"/>
</dbReference>
<evidence type="ECO:0000256" key="5">
    <source>
        <dbReference type="RuleBase" id="RU363067"/>
    </source>
</evidence>
<dbReference type="EC" id="3.1.4.-" evidence="5"/>
<feature type="binding site" evidence="4">
    <location>
        <position position="443"/>
    </location>
    <ligand>
        <name>Zn(2+)</name>
        <dbReference type="ChEBI" id="CHEBI:29105"/>
        <label>1</label>
    </ligand>
</feature>
<keyword evidence="1" id="KW-0140">cGMP</keyword>
<dbReference type="SUPFAM" id="SSF55781">
    <property type="entry name" value="GAF domain-like"/>
    <property type="match status" value="2"/>
</dbReference>
<accession>A0A814GV23</accession>
<evidence type="ECO:0000313" key="7">
    <source>
        <dbReference type="EMBL" id="CAF1001591.1"/>
    </source>
</evidence>
<dbReference type="GO" id="GO:0004114">
    <property type="term" value="F:3',5'-cyclic-nucleotide phosphodiesterase activity"/>
    <property type="evidence" value="ECO:0007669"/>
    <property type="project" value="InterPro"/>
</dbReference>
<evidence type="ECO:0000259" key="6">
    <source>
        <dbReference type="PROSITE" id="PS51845"/>
    </source>
</evidence>
<dbReference type="GO" id="GO:0007165">
    <property type="term" value="P:signal transduction"/>
    <property type="evidence" value="ECO:0007669"/>
    <property type="project" value="InterPro"/>
</dbReference>
<dbReference type="PANTHER" id="PTHR11347">
    <property type="entry name" value="CYCLIC NUCLEOTIDE PHOSPHODIESTERASE"/>
    <property type="match status" value="1"/>
</dbReference>
<feature type="domain" description="PDEase" evidence="6">
    <location>
        <begin position="421"/>
        <end position="520"/>
    </location>
</feature>
<dbReference type="OrthoDB" id="74705at2759"/>
<dbReference type="InterPro" id="IPR036971">
    <property type="entry name" value="PDEase_catalytic_dom_sf"/>
</dbReference>
<organism evidence="7 9">
    <name type="scientific">Didymodactylos carnosus</name>
    <dbReference type="NCBI Taxonomy" id="1234261"/>
    <lineage>
        <taxon>Eukaryota</taxon>
        <taxon>Metazoa</taxon>
        <taxon>Spiralia</taxon>
        <taxon>Gnathifera</taxon>
        <taxon>Rotifera</taxon>
        <taxon>Eurotatoria</taxon>
        <taxon>Bdelloidea</taxon>
        <taxon>Philodinida</taxon>
        <taxon>Philodinidae</taxon>
        <taxon>Didymodactylos</taxon>
    </lineage>
</organism>
<dbReference type="SMART" id="SM00065">
    <property type="entry name" value="GAF"/>
    <property type="match status" value="1"/>
</dbReference>
<keyword evidence="2 4" id="KW-0479">Metal-binding</keyword>
<dbReference type="SUPFAM" id="SSF109604">
    <property type="entry name" value="HD-domain/PDEase-like"/>
    <property type="match status" value="1"/>
</dbReference>
<dbReference type="PROSITE" id="PS00126">
    <property type="entry name" value="PDEASE_I_1"/>
    <property type="match status" value="1"/>
</dbReference>
<feature type="binding site" evidence="4">
    <location>
        <position position="444"/>
    </location>
    <ligand>
        <name>Zn(2+)</name>
        <dbReference type="ChEBI" id="CHEBI:29105"/>
        <label>2</label>
    </ligand>
</feature>
<evidence type="ECO:0000256" key="2">
    <source>
        <dbReference type="ARBA" id="ARBA00022723"/>
    </source>
</evidence>
<dbReference type="InterPro" id="IPR003607">
    <property type="entry name" value="HD/PDEase_dom"/>
</dbReference>
<dbReference type="Gene3D" id="3.30.450.40">
    <property type="match status" value="2"/>
</dbReference>
<dbReference type="InterPro" id="IPR002073">
    <property type="entry name" value="PDEase_catalytic_dom"/>
</dbReference>
<comment type="similarity">
    <text evidence="5">Belongs to the cyclic nucleotide phosphodiesterase family.</text>
</comment>
<dbReference type="Gene3D" id="1.10.1300.10">
    <property type="entry name" value="3'5'-cyclic nucleotide phosphodiesterase, catalytic domain"/>
    <property type="match status" value="2"/>
</dbReference>
<dbReference type="InterPro" id="IPR003018">
    <property type="entry name" value="GAF"/>
</dbReference>
<dbReference type="InterPro" id="IPR023088">
    <property type="entry name" value="PDEase"/>
</dbReference>